<proteinExistence type="predicted"/>
<keyword evidence="2" id="KW-0238">DNA-binding</keyword>
<sequence length="266" mass="29678">MANVNKNLKFLRAKHGLTQKQLAEKLGLKQAAIGAYEEERSTPPLSSLLDITKIFNVTIDAIVNADLSRLPEKDWKGKSASKGKEILAITVDRDNKENVELVSQKASAGYLAGYQDPEFVKELPKVSLPMLPKNKTYRAFEIQGDSMLPIQPGSVIFGEYIDDTTSIKNGKLYIIVTEQDGIVFKRIFNFADDQGKLLLVSDNRQYAPYSINTSDVLEVWSAKAFFSNQFPEVSSNQSLSDQLALQVLKLQEEIGKGKDKTMKRKG</sequence>
<keyword evidence="1" id="KW-0805">Transcription regulation</keyword>
<evidence type="ECO:0000256" key="1">
    <source>
        <dbReference type="ARBA" id="ARBA00023015"/>
    </source>
</evidence>
<accession>A0A364XZ19</accession>
<dbReference type="PANTHER" id="PTHR40661:SF3">
    <property type="entry name" value="FELS-1 PROPHAGE TRANSCRIPTIONAL REGULATOR"/>
    <property type="match status" value="1"/>
</dbReference>
<dbReference type="Gene3D" id="2.10.109.10">
    <property type="entry name" value="Umud Fragment, subunit A"/>
    <property type="match status" value="1"/>
</dbReference>
<dbReference type="InterPro" id="IPR039418">
    <property type="entry name" value="LexA-like"/>
</dbReference>
<evidence type="ECO:0000256" key="3">
    <source>
        <dbReference type="ARBA" id="ARBA00023163"/>
    </source>
</evidence>
<feature type="domain" description="HTH cro/C1-type" evidence="4">
    <location>
        <begin position="8"/>
        <end position="62"/>
    </location>
</feature>
<dbReference type="Gene3D" id="1.10.260.40">
    <property type="entry name" value="lambda repressor-like DNA-binding domains"/>
    <property type="match status" value="1"/>
</dbReference>
<comment type="caution">
    <text evidence="5">The sequence shown here is derived from an EMBL/GenBank/DDBJ whole genome shotgun (WGS) entry which is preliminary data.</text>
</comment>
<dbReference type="AlphaFoldDB" id="A0A364XZ19"/>
<dbReference type="Pfam" id="PF00717">
    <property type="entry name" value="Peptidase_S24"/>
    <property type="match status" value="1"/>
</dbReference>
<dbReference type="Pfam" id="PF01381">
    <property type="entry name" value="HTH_3"/>
    <property type="match status" value="1"/>
</dbReference>
<dbReference type="PROSITE" id="PS50943">
    <property type="entry name" value="HTH_CROC1"/>
    <property type="match status" value="1"/>
</dbReference>
<dbReference type="SUPFAM" id="SSF47413">
    <property type="entry name" value="lambda repressor-like DNA-binding domains"/>
    <property type="match status" value="1"/>
</dbReference>
<dbReference type="SMART" id="SM00530">
    <property type="entry name" value="HTH_XRE"/>
    <property type="match status" value="1"/>
</dbReference>
<dbReference type="Proteomes" id="UP000251889">
    <property type="component" value="Unassembled WGS sequence"/>
</dbReference>
<dbReference type="CDD" id="cd00093">
    <property type="entry name" value="HTH_XRE"/>
    <property type="match status" value="1"/>
</dbReference>
<evidence type="ECO:0000259" key="4">
    <source>
        <dbReference type="PROSITE" id="PS50943"/>
    </source>
</evidence>
<dbReference type="InterPro" id="IPR010982">
    <property type="entry name" value="Lambda_DNA-bd_dom_sf"/>
</dbReference>
<protein>
    <submittedName>
        <fullName evidence="5">Transcriptional regulator</fullName>
    </submittedName>
</protein>
<dbReference type="CDD" id="cd06529">
    <property type="entry name" value="S24_LexA-like"/>
    <property type="match status" value="1"/>
</dbReference>
<dbReference type="GO" id="GO:0003677">
    <property type="term" value="F:DNA binding"/>
    <property type="evidence" value="ECO:0007669"/>
    <property type="project" value="UniProtKB-KW"/>
</dbReference>
<name>A0A364XZ19_9BACT</name>
<dbReference type="OrthoDB" id="3831186at2"/>
<evidence type="ECO:0000313" key="5">
    <source>
        <dbReference type="EMBL" id="RAV99545.1"/>
    </source>
</evidence>
<reference evidence="5 6" key="1">
    <citation type="submission" date="2018-06" db="EMBL/GenBank/DDBJ databases">
        <title>Chryseolinea flavus sp. nov., a member of the phylum Bacteroidetes isolated from soil.</title>
        <authorList>
            <person name="Li Y."/>
            <person name="Wang J."/>
        </authorList>
    </citation>
    <scope>NUCLEOTIDE SEQUENCE [LARGE SCALE GENOMIC DNA]</scope>
    <source>
        <strain evidence="5 6">SDU1-6</strain>
    </source>
</reference>
<dbReference type="SUPFAM" id="SSF51306">
    <property type="entry name" value="LexA/Signal peptidase"/>
    <property type="match status" value="1"/>
</dbReference>
<evidence type="ECO:0000256" key="2">
    <source>
        <dbReference type="ARBA" id="ARBA00023125"/>
    </source>
</evidence>
<dbReference type="InterPro" id="IPR036286">
    <property type="entry name" value="LexA/Signal_pep-like_sf"/>
</dbReference>
<dbReference type="RefSeq" id="WP_112748331.1">
    <property type="nucleotide sequence ID" value="NZ_QMFY01000010.1"/>
</dbReference>
<dbReference type="InterPro" id="IPR001387">
    <property type="entry name" value="Cro/C1-type_HTH"/>
</dbReference>
<dbReference type="EMBL" id="QMFY01000010">
    <property type="protein sequence ID" value="RAV99545.1"/>
    <property type="molecule type" value="Genomic_DNA"/>
</dbReference>
<dbReference type="InterPro" id="IPR015927">
    <property type="entry name" value="Peptidase_S24_S26A/B/C"/>
</dbReference>
<dbReference type="PANTHER" id="PTHR40661">
    <property type="match status" value="1"/>
</dbReference>
<keyword evidence="6" id="KW-1185">Reference proteome</keyword>
<gene>
    <name evidence="5" type="ORF">DQQ10_18255</name>
</gene>
<keyword evidence="3" id="KW-0804">Transcription</keyword>
<evidence type="ECO:0000313" key="6">
    <source>
        <dbReference type="Proteomes" id="UP000251889"/>
    </source>
</evidence>
<organism evidence="5 6">
    <name type="scientific">Pseudochryseolinea flava</name>
    <dbReference type="NCBI Taxonomy" id="2059302"/>
    <lineage>
        <taxon>Bacteria</taxon>
        <taxon>Pseudomonadati</taxon>
        <taxon>Bacteroidota</taxon>
        <taxon>Cytophagia</taxon>
        <taxon>Cytophagales</taxon>
        <taxon>Fulvivirgaceae</taxon>
        <taxon>Pseudochryseolinea</taxon>
    </lineage>
</organism>